<dbReference type="CDD" id="cd06267">
    <property type="entry name" value="PBP1_LacI_sugar_binding-like"/>
    <property type="match status" value="1"/>
</dbReference>
<evidence type="ECO:0000259" key="4">
    <source>
        <dbReference type="PROSITE" id="PS50932"/>
    </source>
</evidence>
<dbReference type="SUPFAM" id="SSF47413">
    <property type="entry name" value="lambda repressor-like DNA-binding domains"/>
    <property type="match status" value="1"/>
</dbReference>
<dbReference type="InterPro" id="IPR046335">
    <property type="entry name" value="LacI/GalR-like_sensor"/>
</dbReference>
<proteinExistence type="predicted"/>
<evidence type="ECO:0000313" key="5">
    <source>
        <dbReference type="EMBL" id="PZP49936.1"/>
    </source>
</evidence>
<dbReference type="SMART" id="SM00354">
    <property type="entry name" value="HTH_LACI"/>
    <property type="match status" value="1"/>
</dbReference>
<evidence type="ECO:0000256" key="3">
    <source>
        <dbReference type="ARBA" id="ARBA00023163"/>
    </source>
</evidence>
<dbReference type="Proteomes" id="UP000249769">
    <property type="component" value="Unassembled WGS sequence"/>
</dbReference>
<sequence length="353" mass="38377">MNFPFMKIDRKTTLKDVAREANVSLSTASHAINGTAPLTVQVRERVLEAARALGYLENRRQKATIATLRVVLLAMTNDAAPQSDLNMVSWTMLNGFRRECERRGIRIVPYVSATNRLDPVAVAAAADADNVDGIVILNDDRPQLVEALASLARPVVLINGEDPAMIVDTVTAENRFGARLGIEHLLSLGHRNILHITWKGRTTIRRRYDGYSDAYLAAGLTVPADMVIEVESYEPEWGEAAIRRLLAEQRPLRNATAIFCAADNLALGCLKALTEAGIRVPDDVSVLGFDDIMPAAFSAPPLSTIQLPADRLGGAALALLEQRLVAADPTRPAHRLELGCRLVLRGSIASPPK</sequence>
<dbReference type="CDD" id="cd01392">
    <property type="entry name" value="HTH_LacI"/>
    <property type="match status" value="1"/>
</dbReference>
<dbReference type="Gene3D" id="3.40.50.2300">
    <property type="match status" value="2"/>
</dbReference>
<dbReference type="PROSITE" id="PS00356">
    <property type="entry name" value="HTH_LACI_1"/>
    <property type="match status" value="1"/>
</dbReference>
<keyword evidence="3" id="KW-0804">Transcription</keyword>
<feature type="domain" description="HTH lacI-type" evidence="4">
    <location>
        <begin position="12"/>
        <end position="66"/>
    </location>
</feature>
<dbReference type="Pfam" id="PF00356">
    <property type="entry name" value="LacI"/>
    <property type="match status" value="1"/>
</dbReference>
<dbReference type="Gene3D" id="1.10.260.40">
    <property type="entry name" value="lambda repressor-like DNA-binding domains"/>
    <property type="match status" value="1"/>
</dbReference>
<dbReference type="SUPFAM" id="SSF53822">
    <property type="entry name" value="Periplasmic binding protein-like I"/>
    <property type="match status" value="1"/>
</dbReference>
<dbReference type="GO" id="GO:0003700">
    <property type="term" value="F:DNA-binding transcription factor activity"/>
    <property type="evidence" value="ECO:0007669"/>
    <property type="project" value="TreeGrafter"/>
</dbReference>
<name>A0A2W5GVR0_9HYPH</name>
<dbReference type="InterPro" id="IPR028082">
    <property type="entry name" value="Peripla_BP_I"/>
</dbReference>
<dbReference type="PANTHER" id="PTHR30146">
    <property type="entry name" value="LACI-RELATED TRANSCRIPTIONAL REPRESSOR"/>
    <property type="match status" value="1"/>
</dbReference>
<dbReference type="AlphaFoldDB" id="A0A2W5GVR0"/>
<dbReference type="InterPro" id="IPR000843">
    <property type="entry name" value="HTH_LacI"/>
</dbReference>
<dbReference type="Pfam" id="PF13377">
    <property type="entry name" value="Peripla_BP_3"/>
    <property type="match status" value="1"/>
</dbReference>
<protein>
    <submittedName>
        <fullName evidence="5">LacI family transcriptional regulator</fullName>
    </submittedName>
</protein>
<accession>A0A2W5GVR0</accession>
<comment type="caution">
    <text evidence="5">The sequence shown here is derived from an EMBL/GenBank/DDBJ whole genome shotgun (WGS) entry which is preliminary data.</text>
</comment>
<evidence type="ECO:0000256" key="1">
    <source>
        <dbReference type="ARBA" id="ARBA00023015"/>
    </source>
</evidence>
<keyword evidence="2" id="KW-0238">DNA-binding</keyword>
<dbReference type="PANTHER" id="PTHR30146:SF155">
    <property type="entry name" value="ALANINE RACEMASE"/>
    <property type="match status" value="1"/>
</dbReference>
<organism evidence="5 6">
    <name type="scientific">Agrobacterium fabrum</name>
    <dbReference type="NCBI Taxonomy" id="1176649"/>
    <lineage>
        <taxon>Bacteria</taxon>
        <taxon>Pseudomonadati</taxon>
        <taxon>Pseudomonadota</taxon>
        <taxon>Alphaproteobacteria</taxon>
        <taxon>Hyphomicrobiales</taxon>
        <taxon>Rhizobiaceae</taxon>
        <taxon>Rhizobium/Agrobacterium group</taxon>
        <taxon>Agrobacterium</taxon>
        <taxon>Agrobacterium tumefaciens complex</taxon>
    </lineage>
</organism>
<reference evidence="5 6" key="1">
    <citation type="submission" date="2017-08" db="EMBL/GenBank/DDBJ databases">
        <title>Infants hospitalized years apart are colonized by the same room-sourced microbial strains.</title>
        <authorList>
            <person name="Brooks B."/>
            <person name="Olm M.R."/>
            <person name="Firek B.A."/>
            <person name="Baker R."/>
            <person name="Thomas B.C."/>
            <person name="Morowitz M.J."/>
            <person name="Banfield J.F."/>
        </authorList>
    </citation>
    <scope>NUCLEOTIDE SEQUENCE [LARGE SCALE GENOMIC DNA]</scope>
    <source>
        <strain evidence="5">S2_009_000_R2_73</strain>
    </source>
</reference>
<evidence type="ECO:0000256" key="2">
    <source>
        <dbReference type="ARBA" id="ARBA00023125"/>
    </source>
</evidence>
<gene>
    <name evidence="5" type="ORF">DI595_12435</name>
</gene>
<evidence type="ECO:0000313" key="6">
    <source>
        <dbReference type="Proteomes" id="UP000249769"/>
    </source>
</evidence>
<dbReference type="PROSITE" id="PS50932">
    <property type="entry name" value="HTH_LACI_2"/>
    <property type="match status" value="1"/>
</dbReference>
<dbReference type="GO" id="GO:0000976">
    <property type="term" value="F:transcription cis-regulatory region binding"/>
    <property type="evidence" value="ECO:0007669"/>
    <property type="project" value="TreeGrafter"/>
</dbReference>
<dbReference type="EMBL" id="QFOL01000135">
    <property type="protein sequence ID" value="PZP49936.1"/>
    <property type="molecule type" value="Genomic_DNA"/>
</dbReference>
<keyword evidence="1" id="KW-0805">Transcription regulation</keyword>
<dbReference type="InterPro" id="IPR010982">
    <property type="entry name" value="Lambda_DNA-bd_dom_sf"/>
</dbReference>